<dbReference type="GO" id="GO:0071897">
    <property type="term" value="P:DNA biosynthetic process"/>
    <property type="evidence" value="ECO:0007669"/>
    <property type="project" value="UniProtKB-ARBA"/>
</dbReference>
<organism evidence="3 4">
    <name type="scientific">Lasius niger</name>
    <name type="common">Black garden ant</name>
    <dbReference type="NCBI Taxonomy" id="67767"/>
    <lineage>
        <taxon>Eukaryota</taxon>
        <taxon>Metazoa</taxon>
        <taxon>Ecdysozoa</taxon>
        <taxon>Arthropoda</taxon>
        <taxon>Hexapoda</taxon>
        <taxon>Insecta</taxon>
        <taxon>Pterygota</taxon>
        <taxon>Neoptera</taxon>
        <taxon>Endopterygota</taxon>
        <taxon>Hymenoptera</taxon>
        <taxon>Apocrita</taxon>
        <taxon>Aculeata</taxon>
        <taxon>Formicoidea</taxon>
        <taxon>Formicidae</taxon>
        <taxon>Formicinae</taxon>
        <taxon>Lasius</taxon>
        <taxon>Lasius</taxon>
    </lineage>
</organism>
<evidence type="ECO:0000313" key="3">
    <source>
        <dbReference type="EMBL" id="KMQ89703.1"/>
    </source>
</evidence>
<dbReference type="InterPro" id="IPR043502">
    <property type="entry name" value="DNA/RNA_pol_sf"/>
</dbReference>
<dbReference type="InterPro" id="IPR019103">
    <property type="entry name" value="Peptidase_aspartic_DDI1-type"/>
</dbReference>
<feature type="domain" description="Aspartic peptidase DDI1-type" evidence="2">
    <location>
        <begin position="288"/>
        <end position="392"/>
    </location>
</feature>
<dbReference type="Gene3D" id="3.10.10.10">
    <property type="entry name" value="HIV Type 1 Reverse Transcriptase, subunit A, domain 1"/>
    <property type="match status" value="1"/>
</dbReference>
<comment type="caution">
    <text evidence="3">The sequence shown here is derived from an EMBL/GenBank/DDBJ whole genome shotgun (WGS) entry which is preliminary data.</text>
</comment>
<reference evidence="3 4" key="1">
    <citation type="submission" date="2015-04" db="EMBL/GenBank/DDBJ databases">
        <title>Lasius niger genome sequencing.</title>
        <authorList>
            <person name="Konorov E.A."/>
            <person name="Nikitin M.A."/>
            <person name="Kirill M.V."/>
            <person name="Chang P."/>
        </authorList>
    </citation>
    <scope>NUCLEOTIDE SEQUENCE [LARGE SCALE GENOMIC DNA]</scope>
    <source>
        <tissue evidence="3">Whole</tissue>
    </source>
</reference>
<accession>A0A0J7KH00</accession>
<evidence type="ECO:0000259" key="2">
    <source>
        <dbReference type="Pfam" id="PF09668"/>
    </source>
</evidence>
<dbReference type="PaxDb" id="67767-A0A0J7KH00"/>
<dbReference type="STRING" id="67767.A0A0J7KH00"/>
<dbReference type="PROSITE" id="PS00141">
    <property type="entry name" value="ASP_PROTEASE"/>
    <property type="match status" value="1"/>
</dbReference>
<dbReference type="GO" id="GO:0006508">
    <property type="term" value="P:proteolysis"/>
    <property type="evidence" value="ECO:0007669"/>
    <property type="project" value="InterPro"/>
</dbReference>
<dbReference type="Gene3D" id="2.40.70.10">
    <property type="entry name" value="Acid Proteases"/>
    <property type="match status" value="1"/>
</dbReference>
<dbReference type="Pfam" id="PF03732">
    <property type="entry name" value="Retrotrans_gag"/>
    <property type="match status" value="1"/>
</dbReference>
<sequence length="685" mass="76687">MPDVKTELDQSGHVKNIALVSIVPELQGDNCKEYFECIQNTANLAGWTEAQCVAITIIKLVGGAKLFYESEIQGKGTLSFAELKSLFYSHFLEKCSLSEALHDFNSCRQIQGERVRDYATRLRGLSNKALSARGGEELPKDFVTQVMLSQFMSGLDGRMRAQLIVSNPKTYQEAVELAKRVEESLAILVNSDKVAGEETGQVVELNKIYELLEDNTKMNECVLVRLVDRVMDLEDHVHHLFHSGGRDRNRVVDDNVEPGGCLNEDVCGRQWSGLAGNATAGMPPGLTEMPVVPVKVGGQYFRGLIDSGATVNIVSSYVLSQVKDKRSLNHRPIQVRAVTGVIIQMKDIVECEVLLGERAYTVRFFVAQEALSTNFDIILGLEFLTKYRFVIDCEKGALINKEISLNWRKDETEYCGCVQAVGETQARAGETLQTITMRPYSLGLVEVAVPEVMPVGSEVLVEPNRELMFDKCLVARSISSVLEGQVCLVQLLNYTGEEIRLNRRTQVAVMLPVVLEEKMEEVSALEQEERQDGDRNEVEDLDLEHLEGEQKDKLKELLTRYGEIFTKDLVKLGECDVINHRIRLTDDVPVRQKPYRVPYHLKPEMKTQIQTLLRAGILVPSTTPYAAPVLLVKKADGSYRLVADLRKLNAKTIPDNYPLPDMQEMINLLAGAKFFTTLDLTSGFH</sequence>
<gene>
    <name evidence="3" type="ORF">RF55_10637</name>
</gene>
<dbReference type="InterPro" id="IPR001969">
    <property type="entry name" value="Aspartic_peptidase_AS"/>
</dbReference>
<dbReference type="InterPro" id="IPR021109">
    <property type="entry name" value="Peptidase_aspartic_dom_sf"/>
</dbReference>
<evidence type="ECO:0000313" key="4">
    <source>
        <dbReference type="Proteomes" id="UP000036403"/>
    </source>
</evidence>
<evidence type="ECO:0008006" key="5">
    <source>
        <dbReference type="Google" id="ProtNLM"/>
    </source>
</evidence>
<dbReference type="InterPro" id="IPR043128">
    <property type="entry name" value="Rev_trsase/Diguanyl_cyclase"/>
</dbReference>
<dbReference type="InterPro" id="IPR005162">
    <property type="entry name" value="Retrotrans_gag_dom"/>
</dbReference>
<dbReference type="SUPFAM" id="SSF50630">
    <property type="entry name" value="Acid proteases"/>
    <property type="match status" value="1"/>
</dbReference>
<keyword evidence="4" id="KW-1185">Reference proteome</keyword>
<feature type="domain" description="Retrotransposon gag" evidence="1">
    <location>
        <begin position="58"/>
        <end position="156"/>
    </location>
</feature>
<dbReference type="CDD" id="cd01647">
    <property type="entry name" value="RT_LTR"/>
    <property type="match status" value="1"/>
</dbReference>
<protein>
    <recommendedName>
        <fullName evidence="5">Retrotransposon gag domain-containing protein</fullName>
    </recommendedName>
</protein>
<dbReference type="CDD" id="cd00303">
    <property type="entry name" value="retropepsin_like"/>
    <property type="match status" value="1"/>
</dbReference>
<dbReference type="PANTHER" id="PTHR15503">
    <property type="entry name" value="LDOC1 RELATED"/>
    <property type="match status" value="1"/>
</dbReference>
<dbReference type="Proteomes" id="UP000036403">
    <property type="component" value="Unassembled WGS sequence"/>
</dbReference>
<proteinExistence type="predicted"/>
<dbReference type="OrthoDB" id="6630337at2759"/>
<dbReference type="GO" id="GO:0004190">
    <property type="term" value="F:aspartic-type endopeptidase activity"/>
    <property type="evidence" value="ECO:0007669"/>
    <property type="project" value="InterPro"/>
</dbReference>
<dbReference type="Gene3D" id="3.30.70.270">
    <property type="match status" value="1"/>
</dbReference>
<dbReference type="PANTHER" id="PTHR15503:SF22">
    <property type="entry name" value="TRANSPOSON TY3-I GAG POLYPROTEIN"/>
    <property type="match status" value="1"/>
</dbReference>
<dbReference type="SUPFAM" id="SSF56672">
    <property type="entry name" value="DNA/RNA polymerases"/>
    <property type="match status" value="1"/>
</dbReference>
<dbReference type="Pfam" id="PF09668">
    <property type="entry name" value="Asp_protease"/>
    <property type="match status" value="1"/>
</dbReference>
<dbReference type="InterPro" id="IPR038269">
    <property type="entry name" value="SCAN_sf"/>
</dbReference>
<dbReference type="EMBL" id="LBMM01007487">
    <property type="protein sequence ID" value="KMQ89703.1"/>
    <property type="molecule type" value="Genomic_DNA"/>
</dbReference>
<name>A0A0J7KH00_LASNI</name>
<dbReference type="AlphaFoldDB" id="A0A0J7KH00"/>
<dbReference type="InterPro" id="IPR032567">
    <property type="entry name" value="RTL1-rel"/>
</dbReference>
<dbReference type="Gene3D" id="1.10.4020.10">
    <property type="entry name" value="DNA breaking-rejoining enzymes"/>
    <property type="match status" value="1"/>
</dbReference>
<evidence type="ECO:0000259" key="1">
    <source>
        <dbReference type="Pfam" id="PF03732"/>
    </source>
</evidence>